<comment type="caution">
    <text evidence="1">The sequence shown here is derived from an EMBL/GenBank/DDBJ whole genome shotgun (WGS) entry which is preliminary data.</text>
</comment>
<dbReference type="Proteomes" id="UP000636800">
    <property type="component" value="Unassembled WGS sequence"/>
</dbReference>
<reference evidence="3 4" key="1">
    <citation type="journal article" date="2020" name="Nat. Food">
        <title>A phased Vanilla planifolia genome enables genetic improvement of flavour and production.</title>
        <authorList>
            <person name="Hasing T."/>
            <person name="Tang H."/>
            <person name="Brym M."/>
            <person name="Khazi F."/>
            <person name="Huang T."/>
            <person name="Chambers A.H."/>
        </authorList>
    </citation>
    <scope>NUCLEOTIDE SEQUENCE [LARGE SCALE GENOMIC DNA]</scope>
    <source>
        <tissue evidence="1">Leaf</tissue>
    </source>
</reference>
<dbReference type="EMBL" id="JADCNL010000604">
    <property type="protein sequence ID" value="KAG0446184.1"/>
    <property type="molecule type" value="Genomic_DNA"/>
</dbReference>
<dbReference type="EMBL" id="JADCNM010000605">
    <property type="protein sequence ID" value="KAG0446181.1"/>
    <property type="molecule type" value="Genomic_DNA"/>
</dbReference>
<organism evidence="1 4">
    <name type="scientific">Vanilla planifolia</name>
    <name type="common">Vanilla</name>
    <dbReference type="NCBI Taxonomy" id="51239"/>
    <lineage>
        <taxon>Eukaryota</taxon>
        <taxon>Viridiplantae</taxon>
        <taxon>Streptophyta</taxon>
        <taxon>Embryophyta</taxon>
        <taxon>Tracheophyta</taxon>
        <taxon>Spermatophyta</taxon>
        <taxon>Magnoliopsida</taxon>
        <taxon>Liliopsida</taxon>
        <taxon>Asparagales</taxon>
        <taxon>Orchidaceae</taxon>
        <taxon>Vanilloideae</taxon>
        <taxon>Vanilleae</taxon>
        <taxon>Vanilla</taxon>
    </lineage>
</organism>
<evidence type="ECO:0000313" key="2">
    <source>
        <dbReference type="EMBL" id="KAG0446184.1"/>
    </source>
</evidence>
<name>A0A835P401_VANPL</name>
<keyword evidence="3" id="KW-1185">Reference proteome</keyword>
<protein>
    <submittedName>
        <fullName evidence="1">Uncharacterized protein</fullName>
    </submittedName>
</protein>
<gene>
    <name evidence="2" type="ORF">HPP92_028958</name>
    <name evidence="1" type="ORF">HPP92_028969</name>
</gene>
<dbReference type="AlphaFoldDB" id="A0A835P401"/>
<accession>A0A835P401</accession>
<sequence length="52" mass="6318">MRHVKAREFIAFGRHMGLEWIKKQPGCPAPQVYEKFVMWQQGPMRRYEPNEQ</sequence>
<dbReference type="Proteomes" id="UP000639772">
    <property type="component" value="Unassembled WGS sequence"/>
</dbReference>
<proteinExistence type="predicted"/>
<evidence type="ECO:0000313" key="4">
    <source>
        <dbReference type="Proteomes" id="UP000639772"/>
    </source>
</evidence>
<evidence type="ECO:0000313" key="3">
    <source>
        <dbReference type="Proteomes" id="UP000636800"/>
    </source>
</evidence>
<evidence type="ECO:0000313" key="1">
    <source>
        <dbReference type="EMBL" id="KAG0446181.1"/>
    </source>
</evidence>